<accession>A0A146KJA2</accession>
<evidence type="ECO:0000256" key="5">
    <source>
        <dbReference type="PIRSR" id="PIRSR604254-1"/>
    </source>
</evidence>
<evidence type="ECO:0000256" key="4">
    <source>
        <dbReference type="ARBA" id="ARBA00023136"/>
    </source>
</evidence>
<feature type="binding site" evidence="5">
    <location>
        <position position="252"/>
    </location>
    <ligand>
        <name>Zn(2+)</name>
        <dbReference type="ChEBI" id="CHEBI:29105"/>
    </ligand>
</feature>
<proteinExistence type="predicted"/>
<feature type="region of interest" description="Disordered" evidence="6">
    <location>
        <begin position="1"/>
        <end position="29"/>
    </location>
</feature>
<sequence>MPEPFKNEHFQESSSDVSEDDPNQTDTGFAKRLDPDFSKMTGDELGLWIRQHNYAPEAVTNEVFNCASHLVGGILFLIGIVVLISLADSTTKIVSFIIYGITTEMMLFGSALHHGVGLHWGISIKIYRALRLVDHEGIFFVIAGTFTPFALVTVGGALGVAITVYMFFVMTVGVSMKFVLRHTVNQNIFNILFLLMGWSAVLLIKPIIDKQGWGSIAFVFGGGLAYTVGILFFIKQKPNPFKGVFCSHEIWHCFVLLGVLLHFLDHLLYTEFQK</sequence>
<keyword evidence="3 7" id="KW-1133">Transmembrane helix</keyword>
<dbReference type="PANTHER" id="PTHR20855">
    <property type="entry name" value="ADIPOR/PROGESTIN RECEPTOR-RELATED"/>
    <property type="match status" value="1"/>
</dbReference>
<keyword evidence="4 7" id="KW-0472">Membrane</keyword>
<feature type="transmembrane region" description="Helical" evidence="7">
    <location>
        <begin position="216"/>
        <end position="234"/>
    </location>
</feature>
<dbReference type="PANTHER" id="PTHR20855:SF3">
    <property type="entry name" value="LD03007P"/>
    <property type="match status" value="1"/>
</dbReference>
<gene>
    <name evidence="8" type="ORF">TPC1_10898</name>
</gene>
<evidence type="ECO:0000256" key="6">
    <source>
        <dbReference type="SAM" id="MobiDB-lite"/>
    </source>
</evidence>
<feature type="transmembrane region" description="Helical" evidence="7">
    <location>
        <begin position="249"/>
        <end position="269"/>
    </location>
</feature>
<feature type="transmembrane region" description="Helical" evidence="7">
    <location>
        <begin position="70"/>
        <end position="87"/>
    </location>
</feature>
<keyword evidence="5" id="KW-0479">Metal-binding</keyword>
<dbReference type="GO" id="GO:0046872">
    <property type="term" value="F:metal ion binding"/>
    <property type="evidence" value="ECO:0007669"/>
    <property type="project" value="UniProtKB-KW"/>
</dbReference>
<dbReference type="AlphaFoldDB" id="A0A146KJA2"/>
<keyword evidence="2 7" id="KW-0812">Transmembrane</keyword>
<protein>
    <submittedName>
        <fullName evidence="8">Hemolysin III family protein</fullName>
    </submittedName>
</protein>
<comment type="subcellular location">
    <subcellularLocation>
        <location evidence="1">Membrane</location>
        <topology evidence="1">Multi-pass membrane protein</topology>
    </subcellularLocation>
</comment>
<feature type="binding site" evidence="5">
    <location>
        <position position="248"/>
    </location>
    <ligand>
        <name>Zn(2+)</name>
        <dbReference type="ChEBI" id="CHEBI:29105"/>
    </ligand>
</feature>
<evidence type="ECO:0000256" key="1">
    <source>
        <dbReference type="ARBA" id="ARBA00004141"/>
    </source>
</evidence>
<feature type="compositionally biased region" description="Basic and acidic residues" evidence="6">
    <location>
        <begin position="1"/>
        <end position="11"/>
    </location>
</feature>
<evidence type="ECO:0000256" key="3">
    <source>
        <dbReference type="ARBA" id="ARBA00022989"/>
    </source>
</evidence>
<evidence type="ECO:0000256" key="2">
    <source>
        <dbReference type="ARBA" id="ARBA00022692"/>
    </source>
</evidence>
<keyword evidence="5" id="KW-0862">Zinc</keyword>
<dbReference type="EMBL" id="GDID01000672">
    <property type="protein sequence ID" value="JAP95934.1"/>
    <property type="molecule type" value="Transcribed_RNA"/>
</dbReference>
<evidence type="ECO:0000256" key="7">
    <source>
        <dbReference type="SAM" id="Phobius"/>
    </source>
</evidence>
<reference evidence="8" key="1">
    <citation type="submission" date="2015-07" db="EMBL/GenBank/DDBJ databases">
        <title>Adaptation to a free-living lifestyle via gene acquisitions in the diplomonad Trepomonas sp. PC1.</title>
        <authorList>
            <person name="Xu F."/>
            <person name="Jerlstrom-Hultqvist J."/>
            <person name="Kolisko M."/>
            <person name="Simpson A.G.B."/>
            <person name="Roger A.J."/>
            <person name="Svard S.G."/>
            <person name="Andersson J.O."/>
        </authorList>
    </citation>
    <scope>NUCLEOTIDE SEQUENCE</scope>
    <source>
        <strain evidence="8">PC1</strain>
    </source>
</reference>
<feature type="transmembrane region" description="Helical" evidence="7">
    <location>
        <begin position="93"/>
        <end position="116"/>
    </location>
</feature>
<feature type="binding site" evidence="5">
    <location>
        <position position="114"/>
    </location>
    <ligand>
        <name>Zn(2+)</name>
        <dbReference type="ChEBI" id="CHEBI:29105"/>
    </ligand>
</feature>
<dbReference type="InterPro" id="IPR004254">
    <property type="entry name" value="AdipoR/HlyIII-related"/>
</dbReference>
<dbReference type="Pfam" id="PF03006">
    <property type="entry name" value="HlyIII"/>
    <property type="match status" value="1"/>
</dbReference>
<evidence type="ECO:0000313" key="8">
    <source>
        <dbReference type="EMBL" id="JAP95934.1"/>
    </source>
</evidence>
<dbReference type="GO" id="GO:0016020">
    <property type="term" value="C:membrane"/>
    <property type="evidence" value="ECO:0007669"/>
    <property type="project" value="UniProtKB-SubCell"/>
</dbReference>
<organism evidence="8">
    <name type="scientific">Trepomonas sp. PC1</name>
    <dbReference type="NCBI Taxonomy" id="1076344"/>
    <lineage>
        <taxon>Eukaryota</taxon>
        <taxon>Metamonada</taxon>
        <taxon>Diplomonadida</taxon>
        <taxon>Hexamitidae</taxon>
        <taxon>Hexamitinae</taxon>
        <taxon>Trepomonas</taxon>
    </lineage>
</organism>
<feature type="transmembrane region" description="Helical" evidence="7">
    <location>
        <begin position="137"/>
        <end position="168"/>
    </location>
</feature>
<feature type="transmembrane region" description="Helical" evidence="7">
    <location>
        <begin position="188"/>
        <end position="204"/>
    </location>
</feature>
<name>A0A146KJA2_9EUKA</name>